<dbReference type="EMBL" id="BAAABX010000032">
    <property type="protein sequence ID" value="GAA0406019.1"/>
    <property type="molecule type" value="Genomic_DNA"/>
</dbReference>
<evidence type="ECO:0000313" key="2">
    <source>
        <dbReference type="EMBL" id="GAA0406019.1"/>
    </source>
</evidence>
<dbReference type="Proteomes" id="UP001500879">
    <property type="component" value="Unassembled WGS sequence"/>
</dbReference>
<gene>
    <name evidence="2" type="ORF">GCM10010357_28700</name>
</gene>
<proteinExistence type="predicted"/>
<feature type="compositionally biased region" description="Basic and acidic residues" evidence="1">
    <location>
        <begin position="37"/>
        <end position="47"/>
    </location>
</feature>
<comment type="caution">
    <text evidence="2">The sequence shown here is derived from an EMBL/GenBank/DDBJ whole genome shotgun (WGS) entry which is preliminary data.</text>
</comment>
<feature type="region of interest" description="Disordered" evidence="1">
    <location>
        <begin position="37"/>
        <end position="75"/>
    </location>
</feature>
<organism evidence="2 3">
    <name type="scientific">Streptomyces luteireticuli</name>
    <dbReference type="NCBI Taxonomy" id="173858"/>
    <lineage>
        <taxon>Bacteria</taxon>
        <taxon>Bacillati</taxon>
        <taxon>Actinomycetota</taxon>
        <taxon>Actinomycetes</taxon>
        <taxon>Kitasatosporales</taxon>
        <taxon>Streptomycetaceae</taxon>
        <taxon>Streptomyces</taxon>
    </lineage>
</organism>
<evidence type="ECO:0000313" key="3">
    <source>
        <dbReference type="Proteomes" id="UP001500879"/>
    </source>
</evidence>
<keyword evidence="3" id="KW-1185">Reference proteome</keyword>
<sequence length="75" mass="8658">MRMNRSTLPAPMWDLAPFPPPEECSACRRFDDAARRAEERGNAEHTKVFKQQKRNHLTRPHRGAEGYDVLARGPK</sequence>
<evidence type="ECO:0000256" key="1">
    <source>
        <dbReference type="SAM" id="MobiDB-lite"/>
    </source>
</evidence>
<accession>A0ABP3ILH1</accession>
<feature type="compositionally biased region" description="Basic residues" evidence="1">
    <location>
        <begin position="48"/>
        <end position="61"/>
    </location>
</feature>
<reference evidence="3" key="1">
    <citation type="journal article" date="2019" name="Int. J. Syst. Evol. Microbiol.">
        <title>The Global Catalogue of Microorganisms (GCM) 10K type strain sequencing project: providing services to taxonomists for standard genome sequencing and annotation.</title>
        <authorList>
            <consortium name="The Broad Institute Genomics Platform"/>
            <consortium name="The Broad Institute Genome Sequencing Center for Infectious Disease"/>
            <person name="Wu L."/>
            <person name="Ma J."/>
        </authorList>
    </citation>
    <scope>NUCLEOTIDE SEQUENCE [LARGE SCALE GENOMIC DNA]</scope>
    <source>
        <strain evidence="3">JCM 4788</strain>
    </source>
</reference>
<protein>
    <submittedName>
        <fullName evidence="2">Uncharacterized protein</fullName>
    </submittedName>
</protein>
<name>A0ABP3ILH1_9ACTN</name>